<evidence type="ECO:0000259" key="2">
    <source>
        <dbReference type="Pfam" id="PF02018"/>
    </source>
</evidence>
<comment type="caution">
    <text evidence="3">The sequence shown here is derived from an EMBL/GenBank/DDBJ whole genome shotgun (WGS) entry which is preliminary data.</text>
</comment>
<reference evidence="3" key="1">
    <citation type="submission" date="2019-08" db="EMBL/GenBank/DDBJ databases">
        <authorList>
            <person name="Kucharzyk K."/>
            <person name="Murdoch R.W."/>
            <person name="Higgins S."/>
            <person name="Loffler F."/>
        </authorList>
    </citation>
    <scope>NUCLEOTIDE SEQUENCE</scope>
</reference>
<organism evidence="3">
    <name type="scientific">bioreactor metagenome</name>
    <dbReference type="NCBI Taxonomy" id="1076179"/>
    <lineage>
        <taxon>unclassified sequences</taxon>
        <taxon>metagenomes</taxon>
        <taxon>ecological metagenomes</taxon>
    </lineage>
</organism>
<name>A0A645IW84_9ZZZZ</name>
<keyword evidence="1" id="KW-0378">Hydrolase</keyword>
<evidence type="ECO:0000313" key="3">
    <source>
        <dbReference type="EMBL" id="MPN55446.1"/>
    </source>
</evidence>
<accession>A0A645IW84</accession>
<dbReference type="AlphaFoldDB" id="A0A645IW84"/>
<dbReference type="EMBL" id="VSSQ01124707">
    <property type="protein sequence ID" value="MPN55446.1"/>
    <property type="molecule type" value="Genomic_DNA"/>
</dbReference>
<dbReference type="Gene3D" id="2.60.120.260">
    <property type="entry name" value="Galactose-binding domain-like"/>
    <property type="match status" value="1"/>
</dbReference>
<protein>
    <recommendedName>
        <fullName evidence="2">CBM-cenC domain-containing protein</fullName>
    </recommendedName>
</protein>
<feature type="domain" description="CBM-cenC" evidence="2">
    <location>
        <begin position="1"/>
        <end position="73"/>
    </location>
</feature>
<gene>
    <name evidence="3" type="ORF">SDC9_203128</name>
</gene>
<dbReference type="InterPro" id="IPR003305">
    <property type="entry name" value="CenC_carb-bd"/>
</dbReference>
<dbReference type="SUPFAM" id="SSF49785">
    <property type="entry name" value="Galactose-binding domain-like"/>
    <property type="match status" value="1"/>
</dbReference>
<dbReference type="Pfam" id="PF02018">
    <property type="entry name" value="CBM_4_9"/>
    <property type="match status" value="1"/>
</dbReference>
<proteinExistence type="predicted"/>
<dbReference type="InterPro" id="IPR008979">
    <property type="entry name" value="Galactose-bd-like_sf"/>
</dbReference>
<dbReference type="GO" id="GO:0016798">
    <property type="term" value="F:hydrolase activity, acting on glycosyl bonds"/>
    <property type="evidence" value="ECO:0007669"/>
    <property type="project" value="InterPro"/>
</dbReference>
<evidence type="ECO:0000256" key="1">
    <source>
        <dbReference type="ARBA" id="ARBA00022801"/>
    </source>
</evidence>
<sequence length="90" mass="10287">MEQGKTYLIRFHISSPGSDEKNIGLNISKSSDPWTSYAEKAFTIDKEDTEYELMFTATQSDARARIVFSIGDNGTTDMILHTIQWMEVEF</sequence>